<comment type="similarity">
    <text evidence="10 11">Belongs to the class-I aminoacyl-tRNA synthetase family. TyrS type 1 subfamily.</text>
</comment>
<feature type="domain" description="Tyrosine--tRNA ligase SYY-like C-terminal" evidence="13">
    <location>
        <begin position="336"/>
        <end position="420"/>
    </location>
</feature>
<keyword evidence="5 11" id="KW-0067">ATP-binding</keyword>
<dbReference type="SUPFAM" id="SSF52374">
    <property type="entry name" value="Nucleotidylyl transferase"/>
    <property type="match status" value="1"/>
</dbReference>
<evidence type="ECO:0000256" key="4">
    <source>
        <dbReference type="ARBA" id="ARBA00022741"/>
    </source>
</evidence>
<dbReference type="NCBIfam" id="TIGR00234">
    <property type="entry name" value="tyrS"/>
    <property type="match status" value="1"/>
</dbReference>
<keyword evidence="15" id="KW-1185">Reference proteome</keyword>
<dbReference type="GO" id="GO:0005829">
    <property type="term" value="C:cytosol"/>
    <property type="evidence" value="ECO:0007669"/>
    <property type="project" value="TreeGrafter"/>
</dbReference>
<evidence type="ECO:0000256" key="10">
    <source>
        <dbReference type="ARBA" id="ARBA00060965"/>
    </source>
</evidence>
<organism evidence="14 15">
    <name type="scientific">Leucothrix arctica</name>
    <dbReference type="NCBI Taxonomy" id="1481894"/>
    <lineage>
        <taxon>Bacteria</taxon>
        <taxon>Pseudomonadati</taxon>
        <taxon>Pseudomonadota</taxon>
        <taxon>Gammaproteobacteria</taxon>
        <taxon>Thiotrichales</taxon>
        <taxon>Thiotrichaceae</taxon>
        <taxon>Leucothrix</taxon>
    </lineage>
</organism>
<dbReference type="InterPro" id="IPR002305">
    <property type="entry name" value="aa-tRNA-synth_Ic"/>
</dbReference>
<dbReference type="PANTHER" id="PTHR11766:SF0">
    <property type="entry name" value="TYROSINE--TRNA LIGASE, MITOCHONDRIAL"/>
    <property type="match status" value="1"/>
</dbReference>
<evidence type="ECO:0000256" key="8">
    <source>
        <dbReference type="ARBA" id="ARBA00023146"/>
    </source>
</evidence>
<evidence type="ECO:0000256" key="11">
    <source>
        <dbReference type="HAMAP-Rule" id="MF_02006"/>
    </source>
</evidence>
<comment type="caution">
    <text evidence="14">The sequence shown here is derived from an EMBL/GenBank/DDBJ whole genome shotgun (WGS) entry which is preliminary data.</text>
</comment>
<keyword evidence="4 11" id="KW-0547">Nucleotide-binding</keyword>
<dbReference type="FunFam" id="3.40.50.620:FF:000008">
    <property type="entry name" value="Tyrosine--tRNA ligase"/>
    <property type="match status" value="1"/>
</dbReference>
<proteinExistence type="inferred from homology"/>
<protein>
    <recommendedName>
        <fullName evidence="11">Tyrosine--tRNA ligase</fullName>
        <ecNumber evidence="11">6.1.1.1</ecNumber>
    </recommendedName>
    <alternativeName>
        <fullName evidence="11">Tyrosyl-tRNA synthetase</fullName>
        <shortName evidence="11">TyrRS</shortName>
    </alternativeName>
</protein>
<comment type="function">
    <text evidence="11">Catalyzes the attachment of tyrosine to tRNA(Tyr) in a two-step reaction: tyrosine is first activated by ATP to form Tyr-AMP and then transferred to the acceptor end of tRNA(Tyr).</text>
</comment>
<gene>
    <name evidence="11" type="primary">tyrS</name>
    <name evidence="14" type="ORF">DKT75_05435</name>
</gene>
<dbReference type="InterPro" id="IPR002307">
    <property type="entry name" value="Tyr-tRNA-ligase"/>
</dbReference>
<dbReference type="PROSITE" id="PS00178">
    <property type="entry name" value="AA_TRNA_LIGASE_I"/>
    <property type="match status" value="1"/>
</dbReference>
<dbReference type="InterPro" id="IPR024107">
    <property type="entry name" value="Tyr-tRNA-ligase_bac_1"/>
</dbReference>
<dbReference type="EC" id="6.1.1.1" evidence="11"/>
<evidence type="ECO:0000256" key="12">
    <source>
        <dbReference type="PROSITE-ProRule" id="PRU00182"/>
    </source>
</evidence>
<dbReference type="CDD" id="cd00805">
    <property type="entry name" value="TyrRS_core"/>
    <property type="match status" value="1"/>
</dbReference>
<evidence type="ECO:0000256" key="1">
    <source>
        <dbReference type="ARBA" id="ARBA00004496"/>
    </source>
</evidence>
<evidence type="ECO:0000256" key="7">
    <source>
        <dbReference type="ARBA" id="ARBA00022917"/>
    </source>
</evidence>
<dbReference type="EMBL" id="QGKL01000016">
    <property type="protein sequence ID" value="PWQ97907.1"/>
    <property type="molecule type" value="Genomic_DNA"/>
</dbReference>
<sequence>MNVIEDLRQRGMIQDIMPGTEELFAKEKVAAYVGVDPTADSMHVGNLATMMLLVYLQKYGHTPVALVGGATGMIGDPSGKSAERNLLDEETLRKNQEGVGAQLKGLLDFEAADNPARLENNYDWFKDMGALDFLRNVGKHLTINYMMAKDSVKSRVETGLSFTEFSYQLIQGYDFYHLYKNGGVKVQMGGSDQWGNITSGTELIRRMDGGEAFAFTCPLITKSDGSKFGKSEGGNIWLDPAKTSPYKFYQFWLNASDEDAEVFIKRFTLLPMEEIEAVAAEHKEAPHQRALQHKLAEQVTVMIHGQEGYDKAVKASEAMFKGSKEDLMALSKQELLEVLEGVPTHTLKRDNLGDALDTISFLSTETDILPSKSEARRSLQSNSISINKEKVGVDSEITAADLLNDEFILVQKGKKNKFLVIVE</sequence>
<evidence type="ECO:0000259" key="13">
    <source>
        <dbReference type="Pfam" id="PF22421"/>
    </source>
</evidence>
<dbReference type="Pfam" id="PF22421">
    <property type="entry name" value="SYY_C-terminal"/>
    <property type="match status" value="1"/>
</dbReference>
<evidence type="ECO:0000313" key="14">
    <source>
        <dbReference type="EMBL" id="PWQ97907.1"/>
    </source>
</evidence>
<dbReference type="PANTHER" id="PTHR11766">
    <property type="entry name" value="TYROSYL-TRNA SYNTHETASE"/>
    <property type="match status" value="1"/>
</dbReference>
<dbReference type="FunFam" id="1.10.240.10:FF:000001">
    <property type="entry name" value="Tyrosine--tRNA ligase"/>
    <property type="match status" value="1"/>
</dbReference>
<dbReference type="PROSITE" id="PS50889">
    <property type="entry name" value="S4"/>
    <property type="match status" value="1"/>
</dbReference>
<dbReference type="AlphaFoldDB" id="A0A317CHV3"/>
<reference evidence="14 15" key="1">
    <citation type="submission" date="2018-05" db="EMBL/GenBank/DDBJ databases">
        <title>Leucothrix arctica sp. nov., isolated from Arctic seawater.</title>
        <authorList>
            <person name="Choi A."/>
            <person name="Baek K."/>
        </authorList>
    </citation>
    <scope>NUCLEOTIDE SEQUENCE [LARGE SCALE GENOMIC DNA]</scope>
    <source>
        <strain evidence="14 15">IMCC9719</strain>
    </source>
</reference>
<name>A0A317CHV3_9GAMM</name>
<feature type="short sequence motif" description="'HIGH' region" evidence="11">
    <location>
        <begin position="37"/>
        <end position="46"/>
    </location>
</feature>
<dbReference type="PRINTS" id="PR01040">
    <property type="entry name" value="TRNASYNTHTYR"/>
</dbReference>
<dbReference type="GO" id="GO:0005524">
    <property type="term" value="F:ATP binding"/>
    <property type="evidence" value="ECO:0007669"/>
    <property type="project" value="UniProtKB-UniRule"/>
</dbReference>
<evidence type="ECO:0000256" key="3">
    <source>
        <dbReference type="ARBA" id="ARBA00022598"/>
    </source>
</evidence>
<keyword evidence="2 11" id="KW-0963">Cytoplasm</keyword>
<evidence type="ECO:0000313" key="15">
    <source>
        <dbReference type="Proteomes" id="UP000245506"/>
    </source>
</evidence>
<comment type="catalytic activity">
    <reaction evidence="9 11">
        <text>tRNA(Tyr) + L-tyrosine + ATP = L-tyrosyl-tRNA(Tyr) + AMP + diphosphate + H(+)</text>
        <dbReference type="Rhea" id="RHEA:10220"/>
        <dbReference type="Rhea" id="RHEA-COMP:9706"/>
        <dbReference type="Rhea" id="RHEA-COMP:9707"/>
        <dbReference type="ChEBI" id="CHEBI:15378"/>
        <dbReference type="ChEBI" id="CHEBI:30616"/>
        <dbReference type="ChEBI" id="CHEBI:33019"/>
        <dbReference type="ChEBI" id="CHEBI:58315"/>
        <dbReference type="ChEBI" id="CHEBI:78442"/>
        <dbReference type="ChEBI" id="CHEBI:78536"/>
        <dbReference type="ChEBI" id="CHEBI:456215"/>
        <dbReference type="EC" id="6.1.1.1"/>
    </reaction>
</comment>
<dbReference type="RefSeq" id="WP_109822413.1">
    <property type="nucleotide sequence ID" value="NZ_QGKL01000016.1"/>
</dbReference>
<dbReference type="GO" id="GO:0004831">
    <property type="term" value="F:tyrosine-tRNA ligase activity"/>
    <property type="evidence" value="ECO:0007669"/>
    <property type="project" value="UniProtKB-UniRule"/>
</dbReference>
<keyword evidence="3 11" id="KW-0436">Ligase</keyword>
<evidence type="ECO:0000256" key="6">
    <source>
        <dbReference type="ARBA" id="ARBA00022884"/>
    </source>
</evidence>
<comment type="subcellular location">
    <subcellularLocation>
        <location evidence="1 11">Cytoplasm</location>
    </subcellularLocation>
</comment>
<evidence type="ECO:0000256" key="9">
    <source>
        <dbReference type="ARBA" id="ARBA00048248"/>
    </source>
</evidence>
<dbReference type="GO" id="GO:0006437">
    <property type="term" value="P:tyrosyl-tRNA aminoacylation"/>
    <property type="evidence" value="ECO:0007669"/>
    <property type="project" value="UniProtKB-UniRule"/>
</dbReference>
<dbReference type="Gene3D" id="1.10.240.10">
    <property type="entry name" value="Tyrosyl-Transfer RNA Synthetase"/>
    <property type="match status" value="1"/>
</dbReference>
<feature type="binding site" evidence="11">
    <location>
        <position position="167"/>
    </location>
    <ligand>
        <name>L-tyrosine</name>
        <dbReference type="ChEBI" id="CHEBI:58315"/>
    </ligand>
</feature>
<dbReference type="InterPro" id="IPR054608">
    <property type="entry name" value="SYY-like_C"/>
</dbReference>
<dbReference type="OrthoDB" id="9804243at2"/>
<dbReference type="SUPFAM" id="SSF55174">
    <property type="entry name" value="Alpha-L RNA-binding motif"/>
    <property type="match status" value="1"/>
</dbReference>
<comment type="subunit">
    <text evidence="11">Homodimer.</text>
</comment>
<dbReference type="InterPro" id="IPR024088">
    <property type="entry name" value="Tyr-tRNA-ligase_bac-type"/>
</dbReference>
<keyword evidence="7 11" id="KW-0648">Protein biosynthesis</keyword>
<dbReference type="Gene3D" id="3.40.50.620">
    <property type="entry name" value="HUPs"/>
    <property type="match status" value="1"/>
</dbReference>
<dbReference type="Gene3D" id="3.10.290.10">
    <property type="entry name" value="RNA-binding S4 domain"/>
    <property type="match status" value="1"/>
</dbReference>
<keyword evidence="8 11" id="KW-0030">Aminoacyl-tRNA synthetase</keyword>
<dbReference type="GO" id="GO:0042803">
    <property type="term" value="F:protein homodimerization activity"/>
    <property type="evidence" value="ECO:0007669"/>
    <property type="project" value="UniProtKB-ARBA"/>
</dbReference>
<accession>A0A317CHV3</accession>
<dbReference type="Pfam" id="PF00579">
    <property type="entry name" value="tRNA-synt_1b"/>
    <property type="match status" value="1"/>
</dbReference>
<keyword evidence="6 12" id="KW-0694">RNA-binding</keyword>
<dbReference type="HAMAP" id="MF_02006">
    <property type="entry name" value="Tyr_tRNA_synth_type1"/>
    <property type="match status" value="1"/>
</dbReference>
<feature type="short sequence motif" description="'KMSKS' region" evidence="11">
    <location>
        <begin position="227"/>
        <end position="231"/>
    </location>
</feature>
<feature type="binding site" evidence="11">
    <location>
        <position position="171"/>
    </location>
    <ligand>
        <name>L-tyrosine</name>
        <dbReference type="ChEBI" id="CHEBI:58315"/>
    </ligand>
</feature>
<evidence type="ECO:0000256" key="5">
    <source>
        <dbReference type="ARBA" id="ARBA00022840"/>
    </source>
</evidence>
<dbReference type="Proteomes" id="UP000245506">
    <property type="component" value="Unassembled WGS sequence"/>
</dbReference>
<feature type="binding site" evidence="11">
    <location>
        <position position="32"/>
    </location>
    <ligand>
        <name>L-tyrosine</name>
        <dbReference type="ChEBI" id="CHEBI:58315"/>
    </ligand>
</feature>
<dbReference type="InterPro" id="IPR001412">
    <property type="entry name" value="aa-tRNA-synth_I_CS"/>
</dbReference>
<dbReference type="InterPro" id="IPR014729">
    <property type="entry name" value="Rossmann-like_a/b/a_fold"/>
</dbReference>
<dbReference type="InterPro" id="IPR036986">
    <property type="entry name" value="S4_RNA-bd_sf"/>
</dbReference>
<dbReference type="GO" id="GO:0003723">
    <property type="term" value="F:RNA binding"/>
    <property type="evidence" value="ECO:0007669"/>
    <property type="project" value="UniProtKB-KW"/>
</dbReference>
<feature type="binding site" evidence="11">
    <location>
        <position position="230"/>
    </location>
    <ligand>
        <name>ATP</name>
        <dbReference type="ChEBI" id="CHEBI:30616"/>
    </ligand>
</feature>
<evidence type="ECO:0000256" key="2">
    <source>
        <dbReference type="ARBA" id="ARBA00022490"/>
    </source>
</evidence>